<evidence type="ECO:0000313" key="22">
    <source>
        <dbReference type="Proteomes" id="UP000485085"/>
    </source>
</evidence>
<evidence type="ECO:0000313" key="17">
    <source>
        <dbReference type="Proteomes" id="UP000275975"/>
    </source>
</evidence>
<evidence type="ECO:0000313" key="21">
    <source>
        <dbReference type="Proteomes" id="UP000439817"/>
    </source>
</evidence>
<reference evidence="8" key="6">
    <citation type="submission" date="2018-10" db="EMBL/GenBank/DDBJ databases">
        <authorList>
            <person name="Fan Y."/>
            <person name="Timp W."/>
            <person name="Bergman Y."/>
            <person name="Tamma P."/>
            <person name="Simner P."/>
        </authorList>
    </citation>
    <scope>NUCLEOTIDE SEQUENCE</scope>
    <source>
        <strain evidence="8">KLPN_104</strain>
    </source>
</reference>
<gene>
    <name evidence="7" type="ORF">BL124_00032955</name>
    <name evidence="5" type="ORF">DM078_01825</name>
    <name evidence="6" type="ORF">DW286_17195</name>
    <name evidence="12" type="ORF">E1814_24215</name>
    <name evidence="8" type="ORF">EAO17_09785</name>
    <name evidence="13" type="ORF">FXN67_31100</name>
    <name evidence="3" type="ORF">GJJ08_003865</name>
    <name evidence="2" type="ORF">GNF00_15245</name>
    <name evidence="4" type="ORF">H3G96_023835</name>
    <name evidence="11" type="ORF">SAMEA3499874_00737</name>
    <name evidence="9" type="ORF">SAMEA3649591_00186</name>
    <name evidence="10" type="ORF">SAMEA3720909_02622</name>
</gene>
<dbReference type="InterPro" id="IPR007560">
    <property type="entry name" value="Restrct_endonuc_IV_Mrr"/>
</dbReference>
<evidence type="ECO:0000313" key="18">
    <source>
        <dbReference type="Proteomes" id="UP000283322"/>
    </source>
</evidence>
<dbReference type="Proteomes" id="UP000253559">
    <property type="component" value="Unassembled WGS sequence"/>
</dbReference>
<dbReference type="EMBL" id="CP063008">
    <property type="protein sequence ID" value="QOU52570.1"/>
    <property type="molecule type" value="Genomic_DNA"/>
</dbReference>
<dbReference type="EMBL" id="UIUC01000001">
    <property type="protein sequence ID" value="SVN62119.1"/>
    <property type="molecule type" value="Genomic_DNA"/>
</dbReference>
<reference evidence="5" key="3">
    <citation type="submission" date="2018-08" db="EMBL/GenBank/DDBJ databases">
        <title>Klebsiella pneumoniae genome sequencing and assembly.</title>
        <authorList>
            <person name="Martins R.C.R."/>
            <person name="Perdigao-Neto L.V."/>
            <person name="Costa S.F."/>
            <person name="Levin A.S.S."/>
        </authorList>
    </citation>
    <scope>NUCLEOTIDE SEQUENCE</scope>
    <source>
        <strain evidence="5">BC_5001</strain>
    </source>
</reference>
<protein>
    <submittedName>
        <fullName evidence="12">Restriction endonuclease</fullName>
    </submittedName>
</protein>
<evidence type="ECO:0000313" key="23">
    <source>
        <dbReference type="Proteomes" id="UP000532829"/>
    </source>
</evidence>
<evidence type="ECO:0000313" key="13">
    <source>
        <dbReference type="EMBL" id="TYL69609.1"/>
    </source>
</evidence>
<organism evidence="12 19">
    <name type="scientific">Klebsiella pneumoniae</name>
    <dbReference type="NCBI Taxonomy" id="573"/>
    <lineage>
        <taxon>Bacteria</taxon>
        <taxon>Pseudomonadati</taxon>
        <taxon>Pseudomonadota</taxon>
        <taxon>Gammaproteobacteria</taxon>
        <taxon>Enterobacterales</taxon>
        <taxon>Enterobacteriaceae</taxon>
        <taxon>Klebsiella/Raoultella group</taxon>
        <taxon>Klebsiella</taxon>
        <taxon>Klebsiella pneumoniae complex</taxon>
    </lineage>
</organism>
<dbReference type="Proteomes" id="UP000257587">
    <property type="component" value="Unassembled WGS sequence"/>
</dbReference>
<dbReference type="PANTHER" id="PTHR30015:SF7">
    <property type="entry name" value="TYPE IV METHYL-DIRECTED RESTRICTION ENZYME ECOKMRR"/>
    <property type="match status" value="1"/>
</dbReference>
<dbReference type="GO" id="GO:0003677">
    <property type="term" value="F:DNA binding"/>
    <property type="evidence" value="ECO:0007669"/>
    <property type="project" value="InterPro"/>
</dbReference>
<dbReference type="EMBL" id="QOHW01000001">
    <property type="protein sequence ID" value="RBZ26150.1"/>
    <property type="molecule type" value="Genomic_DNA"/>
</dbReference>
<dbReference type="EMBL" id="SMTN01000039">
    <property type="protein sequence ID" value="TDJ93430.1"/>
    <property type="molecule type" value="Genomic_DNA"/>
</dbReference>
<dbReference type="Proteomes" id="UP000275975">
    <property type="component" value="Unassembled WGS sequence"/>
</dbReference>
<dbReference type="EMBL" id="WNPO01000027">
    <property type="protein sequence ID" value="MUA41214.1"/>
    <property type="molecule type" value="Genomic_DNA"/>
</dbReference>
<proteinExistence type="predicted"/>
<reference evidence="3 21" key="11">
    <citation type="journal article" date="2020" name="Antibiotics">
        <title>Molecular Typing, Characterization of Antimicrobial Resistance, Virulence Profiling and Analysis of Whole-Genome Sequence of Clinical Klebsiella pneumoniae Isolates.</title>
        <authorList>
            <person name="Shelenkov A."/>
            <person name="Mikhaylova Y."/>
            <person name="Yanushevich Y."/>
            <person name="Samoilov A."/>
            <person name="Petrova L."/>
            <person name="Fomina V."/>
            <person name="Gusarov V."/>
            <person name="Zamyatin M."/>
            <person name="Shagin D."/>
            <person name="Akimkin V."/>
        </authorList>
    </citation>
    <scope>NUCLEOTIDE SEQUENCE [LARGE SCALE GENOMIC DNA]</scope>
    <source>
        <strain evidence="3 21">CriePir120</strain>
    </source>
</reference>
<evidence type="ECO:0000313" key="7">
    <source>
        <dbReference type="EMBL" id="ROG84347.1"/>
    </source>
</evidence>
<feature type="domain" description="Restriction endonuclease type IV Mrr" evidence="1">
    <location>
        <begin position="3"/>
        <end position="113"/>
    </location>
</feature>
<evidence type="ECO:0000259" key="1">
    <source>
        <dbReference type="Pfam" id="PF04471"/>
    </source>
</evidence>
<evidence type="ECO:0000313" key="15">
    <source>
        <dbReference type="Proteomes" id="UP000258905"/>
    </source>
</evidence>
<evidence type="ECO:0000313" key="5">
    <source>
        <dbReference type="EMBL" id="RBZ26150.1"/>
    </source>
</evidence>
<keyword evidence="12" id="KW-0255">Endonuclease</keyword>
<reference evidence="12 19" key="8">
    <citation type="submission" date="2019-03" db="EMBL/GenBank/DDBJ databases">
        <title>Multidrug-Resistant Klebsiella pneumoniae Clinical Bloodstream Isolates in Shanghai, China.</title>
        <authorList>
            <person name="Wang S."/>
        </authorList>
    </citation>
    <scope>NUCLEOTIDE SEQUENCE [LARGE SCALE GENOMIC DNA]</scope>
    <source>
        <strain evidence="12 19">RJ1071</strain>
    </source>
</reference>
<evidence type="ECO:0000313" key="9">
    <source>
        <dbReference type="EMBL" id="SVN62119.1"/>
    </source>
</evidence>
<dbReference type="EMBL" id="RDAM01000001">
    <property type="protein sequence ID" value="RRF06481.1"/>
    <property type="molecule type" value="Genomic_DNA"/>
</dbReference>
<reference evidence="8 17" key="7">
    <citation type="journal article" date="2019" name="Antimicrob. Agents Chemother.">
        <title>Applying Rapid Whole Genome Sequencing to Predict Phenotypic Antimicrobial Susceptibility Testing Results Among Carbapenem-Resistant Klebsiella pneumoniae Clinical Isolates.</title>
        <authorList>
            <person name="Tamma P.D."/>
            <person name="Fan Y."/>
            <person name="Bergman Y."/>
            <person name="Pertea G."/>
            <person name="Kazmi A."/>
            <person name="Lewis S."/>
            <person name="Carroll K.C."/>
            <person name="Schatz M.C."/>
            <person name="Timp W."/>
            <person name="Simner P.J."/>
        </authorList>
    </citation>
    <scope>NUCLEOTIDE SEQUENCE [LARGE SCALE GENOMIC DNA]</scope>
    <source>
        <strain evidence="8 17">KLPN_104</strain>
    </source>
</reference>
<reference evidence="5" key="2">
    <citation type="submission" date="2018-07" db="EMBL/GenBank/DDBJ databases">
        <authorList>
            <person name="Martins R.C."/>
            <person name="Perdigao-Neto L.V."/>
            <person name="Costa S.F."/>
            <person name="Levin A.S.S."/>
        </authorList>
    </citation>
    <scope>NUCLEOTIDE SEQUENCE</scope>
    <source>
        <strain evidence="5">BC_5001</strain>
    </source>
</reference>
<dbReference type="Proteomes" id="UP000259364">
    <property type="component" value="Unassembled WGS sequence"/>
</dbReference>
<dbReference type="GO" id="GO:0015666">
    <property type="term" value="F:restriction endodeoxyribonuclease activity"/>
    <property type="evidence" value="ECO:0007669"/>
    <property type="project" value="TreeGrafter"/>
</dbReference>
<dbReference type="SUPFAM" id="SSF52980">
    <property type="entry name" value="Restriction endonuclease-like"/>
    <property type="match status" value="1"/>
</dbReference>
<reference evidence="14 15" key="4">
    <citation type="submission" date="2018-08" db="EMBL/GenBank/DDBJ databases">
        <authorList>
            <consortium name="Pathogen Informatics"/>
        </authorList>
    </citation>
    <scope>NUCLEOTIDE SEQUENCE [LARGE SCALE GENOMIC DNA]</scope>
    <source>
        <strain evidence="11 14">EuSCAPE_AT002</strain>
        <strain evidence="9 15">EuSCAPE_GR003</strain>
        <strain evidence="10 16">EuSCAPE_UK014</strain>
    </source>
</reference>
<dbReference type="PANTHER" id="PTHR30015">
    <property type="entry name" value="MRR RESTRICTION SYSTEM PROTEIN"/>
    <property type="match status" value="1"/>
</dbReference>
<evidence type="ECO:0000313" key="8">
    <source>
        <dbReference type="EMBL" id="RRF06481.1"/>
    </source>
</evidence>
<dbReference type="RefSeq" id="WP_004150874.1">
    <property type="nucleotide sequence ID" value="NZ_AP018671.1"/>
</dbReference>
<evidence type="ECO:0000313" key="10">
    <source>
        <dbReference type="EMBL" id="SWF72460.1"/>
    </source>
</evidence>
<dbReference type="Proteomes" id="UP000439817">
    <property type="component" value="Chromosome"/>
</dbReference>
<name>A0A1L6ISN2_KLEPN</name>
<dbReference type="EMBL" id="QRCF01000019">
    <property type="protein sequence ID" value="RDT89330.1"/>
    <property type="molecule type" value="Genomic_DNA"/>
</dbReference>
<dbReference type="Gene3D" id="3.40.1350.10">
    <property type="match status" value="1"/>
</dbReference>
<dbReference type="EMBL" id="UJHH01000010">
    <property type="protein sequence ID" value="SWF72460.1"/>
    <property type="molecule type" value="Genomic_DNA"/>
</dbReference>
<reference evidence="4 23" key="12">
    <citation type="submission" date="2020-12" db="EMBL/GenBank/DDBJ databases">
        <title>The complete genome of Klebsiella pneumoniae strain 090374.</title>
        <authorList>
            <person name="Wei L."/>
            <person name="Wen H."/>
            <person name="Liu L."/>
            <person name="Feng Y."/>
            <person name="Zong Z."/>
        </authorList>
    </citation>
    <scope>NUCLEOTIDE SEQUENCE [LARGE SCALE GENOMIC DNA]</scope>
    <source>
        <strain evidence="4 23">WCHKP090374</strain>
    </source>
</reference>
<dbReference type="EMBL" id="VSSY01000128">
    <property type="protein sequence ID" value="TYL69609.1"/>
    <property type="molecule type" value="Genomic_DNA"/>
</dbReference>
<evidence type="ECO:0000313" key="11">
    <source>
        <dbReference type="EMBL" id="SXG10772.1"/>
    </source>
</evidence>
<accession>A0A0J2IVM6</accession>
<dbReference type="InterPro" id="IPR011856">
    <property type="entry name" value="tRNA_endonuc-like_dom_sf"/>
</dbReference>
<dbReference type="Proteomes" id="UP000485085">
    <property type="component" value="Unassembled WGS sequence"/>
</dbReference>
<reference evidence="2 22" key="10">
    <citation type="submission" date="2019-11" db="EMBL/GenBank/DDBJ databases">
        <title>Emergence of a novel subclone of carbapenem-resistant Klebsiella pneumoniae ST11 with enhanced virulence and transmissibility: a molecular epidemiological, clinical, genomic study.</title>
        <authorList>
            <person name="Zhou K."/>
        </authorList>
    </citation>
    <scope>NUCLEOTIDE SEQUENCE [LARGE SCALE GENOMIC DNA]</scope>
    <source>
        <strain evidence="2 22">KP_38044</strain>
    </source>
</reference>
<sequence length="234" mass="26843">MATTWEDYQEEAASFFRSLGLEATTNVRVNGIRTHHDIDVLVKSHHAGFDIIWLVECKHWKNPVSKLHVLALREIVTEIGADRGILLSESGFQSGAIEAANLTNVHITSLAELSLSASKDIYSMRLRELYNQVEICNERYWNIPKDERIKYGLRPEVGAINYSAPRVVELCRDLFSRSFRGVYPFECEDPGKFLFPHTPRIFKSPEEVVKAIKPLISELEEKLNECERQINIIK</sequence>
<evidence type="ECO:0000313" key="3">
    <source>
        <dbReference type="EMBL" id="QOU52570.1"/>
    </source>
</evidence>
<accession>A0A1L6ISN2</accession>
<dbReference type="Pfam" id="PF04471">
    <property type="entry name" value="Mrr_cat"/>
    <property type="match status" value="1"/>
</dbReference>
<keyword evidence="12" id="KW-0378">Hydrolase</keyword>
<reference evidence="6" key="1">
    <citation type="submission" date="2018-07" db="EMBL/GenBank/DDBJ databases">
        <title>Draft genome sequence of Klebsiella pneumoniae K293.</title>
        <authorList>
            <person name="He F."/>
        </authorList>
    </citation>
    <scope>NUCLEOTIDE SEQUENCE</scope>
    <source>
        <strain evidence="6">K293</strain>
    </source>
</reference>
<keyword evidence="12" id="KW-0540">Nuclease</keyword>
<reference evidence="7 18" key="5">
    <citation type="submission" date="2018-10" db="EMBL/GenBank/DDBJ databases">
        <authorList>
            <person name="Vanduin D."/>
            <person name="Fouts D."/>
            <person name="Wright M."/>
            <person name="Sutton G."/>
            <person name="Nguyen K."/>
            <person name="Kreiswirth B."/>
            <person name="Chen L."/>
            <person name="Rojas L."/>
            <person name="Hujer A."/>
            <person name="Hujer K."/>
            <person name="Bonomo R."/>
            <person name="Adams M."/>
        </authorList>
    </citation>
    <scope>NUCLEOTIDE SEQUENCE [LARGE SCALE GENOMIC DNA]</scope>
    <source>
        <strain evidence="7 18">CRK0165</strain>
    </source>
</reference>
<reference evidence="13 20" key="9">
    <citation type="submission" date="2019-08" db="EMBL/GenBank/DDBJ databases">
        <title>Phenotypic and genetic characterization of extended-spectrum b-lactamase-producing hypermucoviscous Klebsiella pneumoniae from Chile.</title>
        <authorList>
            <person name="Morales-Leon F."/>
            <person name="Caro C."/>
            <person name="Opazo-Capurro A."/>
            <person name="Lincopan N."/>
            <person name="Dominguez-Yevenes M."/>
            <person name="Lima C."/>
            <person name="Bello-Toledo H."/>
            <person name="Gonzalez-Rocha G."/>
        </authorList>
    </citation>
    <scope>NUCLEOTIDE SEQUENCE [LARGE SCALE GENOMIC DNA]</scope>
    <source>
        <strain evidence="13 20">UCO-494</strain>
    </source>
</reference>
<dbReference type="Proteomes" id="UP000283322">
    <property type="component" value="Unassembled WGS sequence"/>
</dbReference>
<dbReference type="Proteomes" id="UP000254657">
    <property type="component" value="Unassembled WGS sequence"/>
</dbReference>
<evidence type="ECO:0000313" key="2">
    <source>
        <dbReference type="EMBL" id="MUA41214.1"/>
    </source>
</evidence>
<dbReference type="Proteomes" id="UP000322977">
    <property type="component" value="Unassembled WGS sequence"/>
</dbReference>
<dbReference type="GO" id="GO:0009307">
    <property type="term" value="P:DNA restriction-modification system"/>
    <property type="evidence" value="ECO:0007669"/>
    <property type="project" value="InterPro"/>
</dbReference>
<dbReference type="Proteomes" id="UP000258905">
    <property type="component" value="Unassembled WGS sequence"/>
</dbReference>
<dbReference type="EMBL" id="CP066534">
    <property type="protein sequence ID" value="QQL33114.1"/>
    <property type="molecule type" value="Genomic_DNA"/>
</dbReference>
<dbReference type="AlphaFoldDB" id="A0A1L6ISN2"/>
<dbReference type="InterPro" id="IPR011335">
    <property type="entry name" value="Restrct_endonuc-II-like"/>
</dbReference>
<dbReference type="Proteomes" id="UP000532829">
    <property type="component" value="Chromosome"/>
</dbReference>
<dbReference type="EMBL" id="UKAW01000002">
    <property type="protein sequence ID" value="SXG10772.1"/>
    <property type="molecule type" value="Genomic_DNA"/>
</dbReference>
<evidence type="ECO:0000313" key="19">
    <source>
        <dbReference type="Proteomes" id="UP000294951"/>
    </source>
</evidence>
<evidence type="ECO:0000313" key="12">
    <source>
        <dbReference type="EMBL" id="TDJ93430.1"/>
    </source>
</evidence>
<dbReference type="Proteomes" id="UP000294951">
    <property type="component" value="Unassembled WGS sequence"/>
</dbReference>
<evidence type="ECO:0000313" key="16">
    <source>
        <dbReference type="Proteomes" id="UP000259364"/>
    </source>
</evidence>
<dbReference type="InterPro" id="IPR052906">
    <property type="entry name" value="Type_IV_Methyl-Rstrct_Enzyme"/>
</dbReference>
<dbReference type="EMBL" id="MPYG04000255">
    <property type="protein sequence ID" value="ROG84347.1"/>
    <property type="molecule type" value="Genomic_DNA"/>
</dbReference>
<evidence type="ECO:0000313" key="4">
    <source>
        <dbReference type="EMBL" id="QQL33114.1"/>
    </source>
</evidence>
<evidence type="ECO:0000313" key="20">
    <source>
        <dbReference type="Proteomes" id="UP000322977"/>
    </source>
</evidence>
<evidence type="ECO:0000313" key="14">
    <source>
        <dbReference type="Proteomes" id="UP000257587"/>
    </source>
</evidence>
<evidence type="ECO:0000313" key="6">
    <source>
        <dbReference type="EMBL" id="RDT89330.1"/>
    </source>
</evidence>